<evidence type="ECO:0000256" key="1">
    <source>
        <dbReference type="SAM" id="MobiDB-lite"/>
    </source>
</evidence>
<dbReference type="Proteomes" id="UP000673691">
    <property type="component" value="Unassembled WGS sequence"/>
</dbReference>
<dbReference type="AlphaFoldDB" id="A0A8H7ZSJ1"/>
<dbReference type="PANTHER" id="PTHR28125:SF2">
    <property type="entry name" value="MEIOTIC EXPRESSION UP-REGULATED PROTEIN 26"/>
    <property type="match status" value="1"/>
</dbReference>
<comment type="caution">
    <text evidence="2">The sequence shown here is derived from an EMBL/GenBank/DDBJ whole genome shotgun (WGS) entry which is preliminary data.</text>
</comment>
<organism evidence="2 3">
    <name type="scientific">Olpidium bornovanus</name>
    <dbReference type="NCBI Taxonomy" id="278681"/>
    <lineage>
        <taxon>Eukaryota</taxon>
        <taxon>Fungi</taxon>
        <taxon>Fungi incertae sedis</taxon>
        <taxon>Olpidiomycota</taxon>
        <taxon>Olpidiomycotina</taxon>
        <taxon>Olpidiomycetes</taxon>
        <taxon>Olpidiales</taxon>
        <taxon>Olpidiaceae</taxon>
        <taxon>Olpidium</taxon>
    </lineage>
</organism>
<keyword evidence="3" id="KW-1185">Reference proteome</keyword>
<sequence>MAAASGAATYTGAGDFFETHAGARAVNPAGGQLPGYAAVGVRFGDGLGTLAGAPAGAALDASAFSPAPAPQLFGGYGGDRAAVLQGQEQPLGGGLDGGDLPRPWPVYAAPEGHSVAFPLSSGPGGGVPPALLAAYQEAGAFVASPLLARVAPPAPGERWRGAGREQSSLAVRFDVPAAWTSARAAAGQPGAANPADSLCFALPPAGGAGRCSPVSADGALFAGAAGRSPPAPHVPPPVGVPGAVGSRAGAASRKRPPANDELRYLAAQNSAWLLAPENDALAVLWPAPDRGSGRSPSARPRLITPRTSDNPARTRFTPAPHSRSSQKAISVAAKASPPVNERATSAPPPILHPKCSFDAARLSGGPLEHSVQNLPQQQLRSGCLPAGRDFAFKPECADDREALPRRQRARHPGDMYTPSWVRYSGQAKEGLCHACTPGKWLQLKNSAYW</sequence>
<protein>
    <submittedName>
        <fullName evidence="2">Uncharacterized protein</fullName>
    </submittedName>
</protein>
<dbReference type="PANTHER" id="PTHR28125">
    <property type="entry name" value="MEIOTIC EXPRESSION UP-REGULATED PROTEIN 26"/>
    <property type="match status" value="1"/>
</dbReference>
<evidence type="ECO:0000313" key="3">
    <source>
        <dbReference type="Proteomes" id="UP000673691"/>
    </source>
</evidence>
<reference evidence="2 3" key="1">
    <citation type="journal article" name="Sci. Rep.">
        <title>Genome-scale phylogenetic analyses confirm Olpidium as the closest living zoosporic fungus to the non-flagellated, terrestrial fungi.</title>
        <authorList>
            <person name="Chang Y."/>
            <person name="Rochon D."/>
            <person name="Sekimoto S."/>
            <person name="Wang Y."/>
            <person name="Chovatia M."/>
            <person name="Sandor L."/>
            <person name="Salamov A."/>
            <person name="Grigoriev I.V."/>
            <person name="Stajich J.E."/>
            <person name="Spatafora J.W."/>
        </authorList>
    </citation>
    <scope>NUCLEOTIDE SEQUENCE [LARGE SCALE GENOMIC DNA]</scope>
    <source>
        <strain evidence="2">S191</strain>
    </source>
</reference>
<evidence type="ECO:0000313" key="2">
    <source>
        <dbReference type="EMBL" id="KAG5458592.1"/>
    </source>
</evidence>
<gene>
    <name evidence="2" type="ORF">BJ554DRAFT_1156</name>
</gene>
<proteinExistence type="predicted"/>
<dbReference type="OrthoDB" id="5595379at2759"/>
<feature type="region of interest" description="Disordered" evidence="1">
    <location>
        <begin position="288"/>
        <end position="326"/>
    </location>
</feature>
<accession>A0A8H7ZSJ1</accession>
<name>A0A8H7ZSJ1_9FUNG</name>
<dbReference type="EMBL" id="JAEFCI010008242">
    <property type="protein sequence ID" value="KAG5458592.1"/>
    <property type="molecule type" value="Genomic_DNA"/>
</dbReference>